<evidence type="ECO:0000313" key="2">
    <source>
        <dbReference type="Proteomes" id="UP000633509"/>
    </source>
</evidence>
<keyword evidence="2" id="KW-1185">Reference proteome</keyword>
<dbReference type="RefSeq" id="WP_192789411.1">
    <property type="nucleotide sequence ID" value="NZ_JADBEK010000001.1"/>
</dbReference>
<organism evidence="1 2">
    <name type="scientific">Nonomuraea angiospora</name>
    <dbReference type="NCBI Taxonomy" id="46172"/>
    <lineage>
        <taxon>Bacteria</taxon>
        <taxon>Bacillati</taxon>
        <taxon>Actinomycetota</taxon>
        <taxon>Actinomycetes</taxon>
        <taxon>Streptosporangiales</taxon>
        <taxon>Streptosporangiaceae</taxon>
        <taxon>Nonomuraea</taxon>
    </lineage>
</organism>
<name>A0ABR9MAK3_9ACTN</name>
<dbReference type="EMBL" id="JADBEK010000001">
    <property type="protein sequence ID" value="MBE1589361.1"/>
    <property type="molecule type" value="Genomic_DNA"/>
</dbReference>
<comment type="caution">
    <text evidence="1">The sequence shown here is derived from an EMBL/GenBank/DDBJ whole genome shotgun (WGS) entry which is preliminary data.</text>
</comment>
<evidence type="ECO:0000313" key="1">
    <source>
        <dbReference type="EMBL" id="MBE1589361.1"/>
    </source>
</evidence>
<dbReference type="Proteomes" id="UP000633509">
    <property type="component" value="Unassembled WGS sequence"/>
</dbReference>
<reference evidence="1 2" key="1">
    <citation type="submission" date="2020-10" db="EMBL/GenBank/DDBJ databases">
        <title>Sequencing the genomes of 1000 actinobacteria strains.</title>
        <authorList>
            <person name="Klenk H.-P."/>
        </authorList>
    </citation>
    <scope>NUCLEOTIDE SEQUENCE [LARGE SCALE GENOMIC DNA]</scope>
    <source>
        <strain evidence="1 2">DSM 43173</strain>
    </source>
</reference>
<sequence length="67" mass="7229">MLVHMPSKGCDLVSLAAKSGEVLPYLDLDLADLGLQLGHVGRRAIVAAALARFERAEVQQQLEDLCL</sequence>
<protein>
    <submittedName>
        <fullName evidence="1">Uncharacterized protein</fullName>
    </submittedName>
</protein>
<accession>A0ABR9MAK3</accession>
<proteinExistence type="predicted"/>
<gene>
    <name evidence="1" type="ORF">H4W80_007619</name>
</gene>